<feature type="transmembrane region" description="Helical" evidence="1">
    <location>
        <begin position="346"/>
        <end position="367"/>
    </location>
</feature>
<proteinExistence type="predicted"/>
<dbReference type="STRING" id="70996.SE18_21430"/>
<feature type="transmembrane region" description="Helical" evidence="1">
    <location>
        <begin position="443"/>
        <end position="465"/>
    </location>
</feature>
<accession>A0A0P6YG87</accession>
<dbReference type="EMBL" id="LGKP01000035">
    <property type="protein sequence ID" value="KPL81246.1"/>
    <property type="molecule type" value="Genomic_DNA"/>
</dbReference>
<comment type="caution">
    <text evidence="2">The sequence shown here is derived from an EMBL/GenBank/DDBJ whole genome shotgun (WGS) entry which is preliminary data.</text>
</comment>
<organism evidence="2 3">
    <name type="scientific">Herpetosiphon geysericola</name>
    <dbReference type="NCBI Taxonomy" id="70996"/>
    <lineage>
        <taxon>Bacteria</taxon>
        <taxon>Bacillati</taxon>
        <taxon>Chloroflexota</taxon>
        <taxon>Chloroflexia</taxon>
        <taxon>Herpetosiphonales</taxon>
        <taxon>Herpetosiphonaceae</taxon>
        <taxon>Herpetosiphon</taxon>
    </lineage>
</organism>
<feature type="transmembrane region" description="Helical" evidence="1">
    <location>
        <begin position="612"/>
        <end position="631"/>
    </location>
</feature>
<dbReference type="Proteomes" id="UP000050277">
    <property type="component" value="Unassembled WGS sequence"/>
</dbReference>
<feature type="transmembrane region" description="Helical" evidence="1">
    <location>
        <begin position="581"/>
        <end position="600"/>
    </location>
</feature>
<feature type="transmembrane region" description="Helical" evidence="1">
    <location>
        <begin position="379"/>
        <end position="398"/>
    </location>
</feature>
<feature type="transmembrane region" description="Helical" evidence="1">
    <location>
        <begin position="472"/>
        <end position="491"/>
    </location>
</feature>
<protein>
    <submittedName>
        <fullName evidence="2">Uncharacterized protein</fullName>
    </submittedName>
</protein>
<evidence type="ECO:0000313" key="3">
    <source>
        <dbReference type="Proteomes" id="UP000050277"/>
    </source>
</evidence>
<reference evidence="2 3" key="1">
    <citation type="submission" date="2015-07" db="EMBL/GenBank/DDBJ databases">
        <title>Whole genome sequence of Herpetosiphon geysericola DSM 7119.</title>
        <authorList>
            <person name="Hemp J."/>
            <person name="Ward L.M."/>
            <person name="Pace L.A."/>
            <person name="Fischer W.W."/>
        </authorList>
    </citation>
    <scope>NUCLEOTIDE SEQUENCE [LARGE SCALE GENOMIC DNA]</scope>
    <source>
        <strain evidence="2 3">DSM 7119</strain>
    </source>
</reference>
<feature type="transmembrane region" description="Helical" evidence="1">
    <location>
        <begin position="261"/>
        <end position="279"/>
    </location>
</feature>
<dbReference type="RefSeq" id="WP_054536511.1">
    <property type="nucleotide sequence ID" value="NZ_LGKP01000035.1"/>
</dbReference>
<keyword evidence="3" id="KW-1185">Reference proteome</keyword>
<dbReference type="AlphaFoldDB" id="A0A0P6YG87"/>
<feature type="transmembrane region" description="Helical" evidence="1">
    <location>
        <begin position="206"/>
        <end position="225"/>
    </location>
</feature>
<name>A0A0P6YG87_9CHLR</name>
<evidence type="ECO:0000313" key="2">
    <source>
        <dbReference type="EMBL" id="KPL81246.1"/>
    </source>
</evidence>
<feature type="transmembrane region" description="Helical" evidence="1">
    <location>
        <begin position="534"/>
        <end position="551"/>
    </location>
</feature>
<dbReference type="OrthoDB" id="138190at2"/>
<evidence type="ECO:0000256" key="1">
    <source>
        <dbReference type="SAM" id="Phobius"/>
    </source>
</evidence>
<sequence>MALGRYARVILLSSIVAGLLLWLGWQRLVPFNLAIGGDLVIGESGEQFALMYDQPYLTNVHAPEPATVDLSTTETYRWTQPEATIDVPYLNGSAQLVRLSLAPPSVPQTPFLLKANAAEVRTDLPPGQRTLHIFAPASADGGLKLELQAPTYNASPDPRLLGVVLYRMEVQPLSHSWFMPWAGWLDLLVLVIVVGLGAALAGLAPLTAAGAMLVTSSGLGVLLATVRTIVTLDTGQLRNISLACLVVVGLGRWLAERRQNLEIALVAGMTALGLALRLIGIRHPQTNFSDLLLNVNNLASTSSGDLLFTEGLPCAAGAGRSPYPPGTYLFTQPLSVLLPASFNRGILIQVVGAFADAMVIPLLWWLVDRTRDARTPARAALWAASLYLAPLAMLRAMVIGEWSNVLGQAIALPVLAWLGLWLASNQPRAWQPALIAGLTVAALQHSGTMLSLGLWGVALAGFLAWQRQWSVLGRLVVIGTSAVVLAVGLYYSNFLGDPSLANNGVICPAPRPLGQKLWGVVWNDLIALDGRVPAWFWLVGLGGAFSLRHGLARLATPIWAWLATFVLSLSSLIWSEQTVRWWLFILPALALSGGVGLATLAQRGRFGRASAIAASLFIIAASMVLWTDFIIEYRTGAFVP</sequence>
<keyword evidence="1" id="KW-0472">Membrane</keyword>
<keyword evidence="1" id="KW-0812">Transmembrane</keyword>
<gene>
    <name evidence="2" type="ORF">SE18_21430</name>
</gene>
<feature type="transmembrane region" description="Helical" evidence="1">
    <location>
        <begin position="237"/>
        <end position="255"/>
    </location>
</feature>
<feature type="transmembrane region" description="Helical" evidence="1">
    <location>
        <begin position="558"/>
        <end position="575"/>
    </location>
</feature>
<keyword evidence="1" id="KW-1133">Transmembrane helix</keyword>
<feature type="transmembrane region" description="Helical" evidence="1">
    <location>
        <begin position="6"/>
        <end position="25"/>
    </location>
</feature>
<feature type="transmembrane region" description="Helical" evidence="1">
    <location>
        <begin position="177"/>
        <end position="200"/>
    </location>
</feature>